<dbReference type="InterPro" id="IPR025110">
    <property type="entry name" value="AMP-bd_C"/>
</dbReference>
<dbReference type="AlphaFoldDB" id="L7VVF6"/>
<feature type="domain" description="AMP-dependent synthetase/ligase" evidence="1">
    <location>
        <begin position="57"/>
        <end position="424"/>
    </location>
</feature>
<evidence type="ECO:0000259" key="1">
    <source>
        <dbReference type="Pfam" id="PF00501"/>
    </source>
</evidence>
<proteinExistence type="predicted"/>
<dbReference type="PANTHER" id="PTHR43201">
    <property type="entry name" value="ACYL-COA SYNTHETASE"/>
    <property type="match status" value="1"/>
</dbReference>
<evidence type="ECO:0000259" key="2">
    <source>
        <dbReference type="Pfam" id="PF13193"/>
    </source>
</evidence>
<keyword evidence="3" id="KW-0436">Ligase</keyword>
<dbReference type="EC" id="6.2.1.3" evidence="3"/>
<dbReference type="Gene3D" id="3.30.300.30">
    <property type="match status" value="1"/>
</dbReference>
<evidence type="ECO:0000313" key="3">
    <source>
        <dbReference type="EMBL" id="AGC71479.1"/>
    </source>
</evidence>
<name>L7VVF6_9BACT</name>
<dbReference type="EMBL" id="JX649873">
    <property type="protein sequence ID" value="AGC71479.1"/>
    <property type="molecule type" value="Genomic_DNA"/>
</dbReference>
<feature type="domain" description="AMP-binding enzyme C-terminal" evidence="2">
    <location>
        <begin position="474"/>
        <end position="554"/>
    </location>
</feature>
<dbReference type="Gene3D" id="2.30.38.10">
    <property type="entry name" value="Luciferase, Domain 3"/>
    <property type="match status" value="1"/>
</dbReference>
<accession>L7VVF6</accession>
<dbReference type="InterPro" id="IPR020845">
    <property type="entry name" value="AMP-binding_CS"/>
</dbReference>
<dbReference type="Gene3D" id="3.40.50.980">
    <property type="match status" value="2"/>
</dbReference>
<dbReference type="GO" id="GO:0004467">
    <property type="term" value="F:long-chain fatty acid-CoA ligase activity"/>
    <property type="evidence" value="ECO:0007669"/>
    <property type="project" value="UniProtKB-EC"/>
</dbReference>
<sequence>MPADATPTPDLAAIEAHLTGPGQPFELEQATILGQPVTAFKHRPRSLRDVLQRSSTFGQADYMVWEDGRRYTYAEHLTLVANLAANLQSIHGIKPGDRVAILAANCPEWVLSFWAVTSLGAVAVGLNAWWTADEILYGIADCQPSLLIADEKRLARLSAEQLASVPCWVLPIDADFEAALREPRAGHTPAALPTTPITEDMPAVMLYTSGTTGRPKAAVHTHGNLGSLLMVSFFHGARLMALRPPAADAPPNCVLVTSPLFHVSGLHCAAVTALGGGAKTVWTMGRFEPLTVLRLIQEERVTGWGYTSTMLHRVVHHPRAAEYDLSSLRMMGGGGSPIPERLQNEALQLVPQVQQTMGVGYGLTEGCAFSTLNPGPELRAHPMSAGRPVPTVELQIRDENGQPLPEGEDGDIHVRGPLVMLEYFGNPEATASVLLPGRWLRTGDVGQLRDGRLYLCSRKRDLILRGGENVYPQEIEQRLEAHPLVAECAVVGVPDEELGQRVAAFVRVTEQAPPPSPQLEDALRAWVAEALAYFKVPAELRFVTEPLPRNATGKVLKHVLLGEQSAFIEE</sequence>
<dbReference type="PANTHER" id="PTHR43201:SF32">
    <property type="entry name" value="2-SUCCINYLBENZOATE--COA LIGASE, CHLOROPLASTIC_PEROXISOMAL"/>
    <property type="match status" value="1"/>
</dbReference>
<organism evidence="3">
    <name type="scientific">uncultured bacterium A1Q1_fos_91</name>
    <dbReference type="NCBI Taxonomy" id="1256591"/>
    <lineage>
        <taxon>Bacteria</taxon>
        <taxon>environmental samples</taxon>
    </lineage>
</organism>
<dbReference type="PROSITE" id="PS00455">
    <property type="entry name" value="AMP_BINDING"/>
    <property type="match status" value="1"/>
</dbReference>
<dbReference type="Pfam" id="PF00501">
    <property type="entry name" value="AMP-binding"/>
    <property type="match status" value="1"/>
</dbReference>
<dbReference type="Pfam" id="PF13193">
    <property type="entry name" value="AMP-binding_C"/>
    <property type="match status" value="1"/>
</dbReference>
<reference evidence="3" key="1">
    <citation type="submission" date="2012-09" db="EMBL/GenBank/DDBJ databases">
        <title>Metagenomic Characterization of a Microbial Community in Wastewater Detects High Levels of Antibiotic Resistance.</title>
        <authorList>
            <person name="Abrams M."/>
            <person name="Caldwell A."/>
            <person name="Vandaei E."/>
            <person name="Lee W."/>
            <person name="Perrott J."/>
            <person name="Khan S.Y."/>
            <person name="Ta J."/>
            <person name="Romero D."/>
            <person name="Nguyen V."/>
            <person name="Pourmand N."/>
            <person name="Ouverney C.C."/>
        </authorList>
    </citation>
    <scope>NUCLEOTIDE SEQUENCE</scope>
</reference>
<dbReference type="SUPFAM" id="SSF56801">
    <property type="entry name" value="Acetyl-CoA synthetase-like"/>
    <property type="match status" value="1"/>
</dbReference>
<dbReference type="InterPro" id="IPR000873">
    <property type="entry name" value="AMP-dep_synth/lig_dom"/>
</dbReference>
<dbReference type="InterPro" id="IPR045851">
    <property type="entry name" value="AMP-bd_C_sf"/>
</dbReference>
<dbReference type="GO" id="GO:0031956">
    <property type="term" value="F:medium-chain fatty acid-CoA ligase activity"/>
    <property type="evidence" value="ECO:0007669"/>
    <property type="project" value="TreeGrafter"/>
</dbReference>
<protein>
    <submittedName>
        <fullName evidence="3">Long-chain-fatty-acid--CoA ligase</fullName>
        <ecNumber evidence="3">6.2.1.3</ecNumber>
    </submittedName>
</protein>